<dbReference type="Proteomes" id="UP000295416">
    <property type="component" value="Unassembled WGS sequence"/>
</dbReference>
<evidence type="ECO:0000256" key="1">
    <source>
        <dbReference type="ARBA" id="ARBA00004196"/>
    </source>
</evidence>
<evidence type="ECO:0000256" key="2">
    <source>
        <dbReference type="ARBA" id="ARBA00007639"/>
    </source>
</evidence>
<keyword evidence="7" id="KW-1185">Reference proteome</keyword>
<keyword evidence="3" id="KW-0732">Signal</keyword>
<dbReference type="PANTHER" id="PTHR46847">
    <property type="entry name" value="D-ALLOSE-BINDING PERIPLASMIC PROTEIN-RELATED"/>
    <property type="match status" value="1"/>
</dbReference>
<name>A0A4R2P9P5_9BACL</name>
<gene>
    <name evidence="6" type="ORF">EV207_102252</name>
</gene>
<comment type="subcellular location">
    <subcellularLocation>
        <location evidence="1">Cell envelope</location>
    </subcellularLocation>
</comment>
<dbReference type="Gene3D" id="3.40.50.2300">
    <property type="match status" value="2"/>
</dbReference>
<sequence>MKKYHRIFFGLLLLGFAASFGMSIYFFLKTLHTNVVLANEKDIKEPVYHFILIPEEMDNPYWRSLKKGAADAGRHAGAAIEYIGPVQTNTDEQIKIIEKAIASKVDGIITQGIDKPAFKDAIHRAKRAGIPVITIDTDAPDSERSTYIGSDNYLAGYLAGQTLIKGTNGHAVVGIITGNYNPNEKLRVKGFQDAVSKQSGIKIAGVKSSNISRIQAAEKTYEMFQKHPDITAFYGTSALDGLGIAAVAEKFGKAKDLYIISFDALPETLNLLGKGVIDATVKQKPYAMGHKSVQTMVQLLHHHDPPKILYTETTVIKKADIMSEKGGRGND</sequence>
<dbReference type="PANTHER" id="PTHR46847:SF1">
    <property type="entry name" value="D-ALLOSE-BINDING PERIPLASMIC PROTEIN-RELATED"/>
    <property type="match status" value="1"/>
</dbReference>
<protein>
    <submittedName>
        <fullName evidence="6">Monosaccharide ABC transporter substrate-binding protein (CUT2 family)</fullName>
    </submittedName>
</protein>
<dbReference type="EMBL" id="SLXK01000002">
    <property type="protein sequence ID" value="TCP31759.1"/>
    <property type="molecule type" value="Genomic_DNA"/>
</dbReference>
<dbReference type="GO" id="GO:0030313">
    <property type="term" value="C:cell envelope"/>
    <property type="evidence" value="ECO:0007669"/>
    <property type="project" value="UniProtKB-SubCell"/>
</dbReference>
<evidence type="ECO:0000313" key="6">
    <source>
        <dbReference type="EMBL" id="TCP31759.1"/>
    </source>
</evidence>
<organism evidence="6 7">
    <name type="scientific">Scopulibacillus darangshiensis</name>
    <dbReference type="NCBI Taxonomy" id="442528"/>
    <lineage>
        <taxon>Bacteria</taxon>
        <taxon>Bacillati</taxon>
        <taxon>Bacillota</taxon>
        <taxon>Bacilli</taxon>
        <taxon>Bacillales</taxon>
        <taxon>Sporolactobacillaceae</taxon>
        <taxon>Scopulibacillus</taxon>
    </lineage>
</organism>
<evidence type="ECO:0000313" key="7">
    <source>
        <dbReference type="Proteomes" id="UP000295416"/>
    </source>
</evidence>
<reference evidence="6 7" key="1">
    <citation type="submission" date="2019-03" db="EMBL/GenBank/DDBJ databases">
        <title>Genomic Encyclopedia of Type Strains, Phase IV (KMG-IV): sequencing the most valuable type-strain genomes for metagenomic binning, comparative biology and taxonomic classification.</title>
        <authorList>
            <person name="Goeker M."/>
        </authorList>
    </citation>
    <scope>NUCLEOTIDE SEQUENCE [LARGE SCALE GENOMIC DNA]</scope>
    <source>
        <strain evidence="6 7">DSM 19377</strain>
    </source>
</reference>
<keyword evidence="4" id="KW-1133">Transmembrane helix</keyword>
<dbReference type="Pfam" id="PF13407">
    <property type="entry name" value="Peripla_BP_4"/>
    <property type="match status" value="1"/>
</dbReference>
<dbReference type="AlphaFoldDB" id="A0A4R2P9P5"/>
<dbReference type="OrthoDB" id="6196975at2"/>
<evidence type="ECO:0000256" key="4">
    <source>
        <dbReference type="SAM" id="Phobius"/>
    </source>
</evidence>
<feature type="transmembrane region" description="Helical" evidence="4">
    <location>
        <begin position="7"/>
        <end position="28"/>
    </location>
</feature>
<evidence type="ECO:0000256" key="3">
    <source>
        <dbReference type="ARBA" id="ARBA00022729"/>
    </source>
</evidence>
<evidence type="ECO:0000259" key="5">
    <source>
        <dbReference type="Pfam" id="PF13407"/>
    </source>
</evidence>
<keyword evidence="4" id="KW-0812">Transmembrane</keyword>
<dbReference type="SUPFAM" id="SSF53822">
    <property type="entry name" value="Periplasmic binding protein-like I"/>
    <property type="match status" value="1"/>
</dbReference>
<comment type="caution">
    <text evidence="6">The sequence shown here is derived from an EMBL/GenBank/DDBJ whole genome shotgun (WGS) entry which is preliminary data.</text>
</comment>
<dbReference type="GO" id="GO:0030246">
    <property type="term" value="F:carbohydrate binding"/>
    <property type="evidence" value="ECO:0007669"/>
    <property type="project" value="UniProtKB-ARBA"/>
</dbReference>
<proteinExistence type="inferred from homology"/>
<dbReference type="RefSeq" id="WP_132743443.1">
    <property type="nucleotide sequence ID" value="NZ_SLXK01000002.1"/>
</dbReference>
<accession>A0A4R2P9P5</accession>
<dbReference type="CDD" id="cd06314">
    <property type="entry name" value="PBP1_tmGBP"/>
    <property type="match status" value="1"/>
</dbReference>
<comment type="similarity">
    <text evidence="2">Belongs to the bacterial solute-binding protein 2 family.</text>
</comment>
<feature type="domain" description="Periplasmic binding protein" evidence="5">
    <location>
        <begin position="51"/>
        <end position="300"/>
    </location>
</feature>
<dbReference type="InterPro" id="IPR028082">
    <property type="entry name" value="Peripla_BP_I"/>
</dbReference>
<keyword evidence="4" id="KW-0472">Membrane</keyword>
<dbReference type="InterPro" id="IPR025997">
    <property type="entry name" value="SBP_2_dom"/>
</dbReference>